<dbReference type="SUPFAM" id="SSF53756">
    <property type="entry name" value="UDP-Glycosyltransferase/glycogen phosphorylase"/>
    <property type="match status" value="1"/>
</dbReference>
<keyword evidence="3" id="KW-0328">Glycosyltransferase</keyword>
<name>A0ABZ0BA85_9SPHN</name>
<gene>
    <name evidence="3" type="ORF">RPR59_02735</name>
</gene>
<sequence length="392" mass="42222">MRILSIFTSFTNGGAEILVSNLSGAFAQAGHRSTVAALSRAAAVGNDPATERAICERIAGEGGHPRILALRRRGNLPAGALAVRRLIAEERPDVIHAHTARALPMLWLAGARCPVVLTHHNSRLSFPPLLFRLFDRIVDRYVAISHDCERMFGGHANRPVTQIVNAAGAGFLATAGRTAPADPATILAVGALTEQKNYAMLIEAAAHLRHRCGARHRFHLRIAGDGALMASLRQRIAALQAGPFVELLGNRSDVADLMRGADIFVNSSHYEGMPIAMLEALQSALPVVATDVAGSRELITTGRNGLLARPDDPEALAVALFELLSQPDLYRRMSAAALDEGRRYDLGTCACAHLAMYRQLLRPVPERPARAALRFGRVQPLAPRAAKSVQRD</sequence>
<evidence type="ECO:0000259" key="2">
    <source>
        <dbReference type="Pfam" id="PF13439"/>
    </source>
</evidence>
<dbReference type="PANTHER" id="PTHR12526">
    <property type="entry name" value="GLYCOSYLTRANSFERASE"/>
    <property type="match status" value="1"/>
</dbReference>
<dbReference type="EC" id="2.4.-.-" evidence="3"/>
<feature type="domain" description="Glycosyltransferase subfamily 4-like N-terminal" evidence="2">
    <location>
        <begin position="13"/>
        <end position="155"/>
    </location>
</feature>
<keyword evidence="4" id="KW-1185">Reference proteome</keyword>
<dbReference type="RefSeq" id="WP_313916430.1">
    <property type="nucleotide sequence ID" value="NZ_CP135076.1"/>
</dbReference>
<accession>A0ABZ0BA85</accession>
<dbReference type="InterPro" id="IPR028098">
    <property type="entry name" value="Glyco_trans_4-like_N"/>
</dbReference>
<protein>
    <submittedName>
        <fullName evidence="3">Glycosyltransferase</fullName>
        <ecNumber evidence="3">2.4.-.-</ecNumber>
    </submittedName>
</protein>
<dbReference type="GO" id="GO:0016757">
    <property type="term" value="F:glycosyltransferase activity"/>
    <property type="evidence" value="ECO:0007669"/>
    <property type="project" value="UniProtKB-KW"/>
</dbReference>
<dbReference type="InterPro" id="IPR001296">
    <property type="entry name" value="Glyco_trans_1"/>
</dbReference>
<reference evidence="3 4" key="1">
    <citation type="submission" date="2023-09" db="EMBL/GenBank/DDBJ databases">
        <authorList>
            <person name="Rey-Velasco X."/>
        </authorList>
    </citation>
    <scope>NUCLEOTIDE SEQUENCE [LARGE SCALE GENOMIC DNA]</scope>
    <source>
        <strain evidence="3 4">W311</strain>
    </source>
</reference>
<dbReference type="EMBL" id="CP135076">
    <property type="protein sequence ID" value="WNO54195.1"/>
    <property type="molecule type" value="Genomic_DNA"/>
</dbReference>
<dbReference type="Gene3D" id="3.40.50.2000">
    <property type="entry name" value="Glycogen Phosphorylase B"/>
    <property type="match status" value="2"/>
</dbReference>
<dbReference type="CDD" id="cd03811">
    <property type="entry name" value="GT4_GT28_WabH-like"/>
    <property type="match status" value="1"/>
</dbReference>
<dbReference type="Proteomes" id="UP001302249">
    <property type="component" value="Chromosome"/>
</dbReference>
<organism evidence="3 4">
    <name type="scientific">Stakelama saccharophila</name>
    <dbReference type="NCBI Taxonomy" id="3075605"/>
    <lineage>
        <taxon>Bacteria</taxon>
        <taxon>Pseudomonadati</taxon>
        <taxon>Pseudomonadota</taxon>
        <taxon>Alphaproteobacteria</taxon>
        <taxon>Sphingomonadales</taxon>
        <taxon>Sphingomonadaceae</taxon>
        <taxon>Stakelama</taxon>
    </lineage>
</organism>
<evidence type="ECO:0000313" key="4">
    <source>
        <dbReference type="Proteomes" id="UP001302249"/>
    </source>
</evidence>
<proteinExistence type="predicted"/>
<evidence type="ECO:0000313" key="3">
    <source>
        <dbReference type="EMBL" id="WNO54195.1"/>
    </source>
</evidence>
<keyword evidence="3" id="KW-0808">Transferase</keyword>
<evidence type="ECO:0000259" key="1">
    <source>
        <dbReference type="Pfam" id="PF00534"/>
    </source>
</evidence>
<feature type="domain" description="Glycosyl transferase family 1" evidence="1">
    <location>
        <begin position="179"/>
        <end position="337"/>
    </location>
</feature>
<dbReference type="Pfam" id="PF00534">
    <property type="entry name" value="Glycos_transf_1"/>
    <property type="match status" value="1"/>
</dbReference>
<dbReference type="Pfam" id="PF13439">
    <property type="entry name" value="Glyco_transf_4"/>
    <property type="match status" value="1"/>
</dbReference>